<dbReference type="RefSeq" id="WP_079715243.1">
    <property type="nucleotide sequence ID" value="NZ_FUYS01000001.1"/>
</dbReference>
<dbReference type="CDD" id="cd09023">
    <property type="entry name" value="Aldose_epim_Ec_c4013"/>
    <property type="match status" value="1"/>
</dbReference>
<evidence type="ECO:0000313" key="5">
    <source>
        <dbReference type="Proteomes" id="UP000190541"/>
    </source>
</evidence>
<dbReference type="Proteomes" id="UP000190541">
    <property type="component" value="Unassembled WGS sequence"/>
</dbReference>
<evidence type="ECO:0000256" key="2">
    <source>
        <dbReference type="ARBA" id="ARBA00011245"/>
    </source>
</evidence>
<evidence type="ECO:0000256" key="1">
    <source>
        <dbReference type="ARBA" id="ARBA00001913"/>
    </source>
</evidence>
<proteinExistence type="predicted"/>
<comment type="cofactor">
    <cofactor evidence="1">
        <name>Ca(2+)</name>
        <dbReference type="ChEBI" id="CHEBI:29108"/>
    </cofactor>
</comment>
<sequence length="356" mass="38829">MANWIDKVSNPLQVGGIETAVLDDGPGRGTRIAWINTGAGLRYKVVIDRGLDIADAFYNAYGLAWISHLGVIAPRPGGYRGIEWLNAFGGGLLTTCGLDHVGGPEADEYGERGLHSQFSGLSATIESIVQPDPLAGRLDMHITGTVKQSQPLGAQLVLKRTISGKLGEPAIHIRDEVINHGNTPAPHMLLYHMNLGWPLVDEGSDICWKGRWTSREGEDNARIFRKGMPFRKGKPPLEEHAGSGEEAAFIDVEADVEGKCLCGIHNPELGIALSIAFEKKQLPWLTNWQHWGPGEYVVGLEPGTHPPIGQSRARSDGSLILLQPKERRSYGMTIRILDRPEDIIAFLQAAGQTESY</sequence>
<dbReference type="AlphaFoldDB" id="A0A1T5A391"/>
<dbReference type="InterPro" id="IPR027839">
    <property type="entry name" value="DUF4432"/>
</dbReference>
<reference evidence="4 5" key="1">
    <citation type="submission" date="2017-02" db="EMBL/GenBank/DDBJ databases">
        <authorList>
            <person name="Peterson S.W."/>
        </authorList>
    </citation>
    <scope>NUCLEOTIDE SEQUENCE [LARGE SCALE GENOMIC DNA]</scope>
    <source>
        <strain evidence="4 5">DSM 22899</strain>
    </source>
</reference>
<evidence type="ECO:0000256" key="3">
    <source>
        <dbReference type="ARBA" id="ARBA00022837"/>
    </source>
</evidence>
<protein>
    <recommendedName>
        <fullName evidence="6">Galactose mutarotase</fullName>
    </recommendedName>
</protein>
<accession>A0A1T5A391</accession>
<dbReference type="EMBL" id="FUYS01000001">
    <property type="protein sequence ID" value="SKB29416.1"/>
    <property type="molecule type" value="Genomic_DNA"/>
</dbReference>
<dbReference type="OrthoDB" id="9791280at2"/>
<evidence type="ECO:0008006" key="6">
    <source>
        <dbReference type="Google" id="ProtNLM"/>
    </source>
</evidence>
<dbReference type="Pfam" id="PF14486">
    <property type="entry name" value="DUF4432"/>
    <property type="match status" value="1"/>
</dbReference>
<evidence type="ECO:0000313" key="4">
    <source>
        <dbReference type="EMBL" id="SKB29416.1"/>
    </source>
</evidence>
<organism evidence="4 5">
    <name type="scientific">Parapedobacter luteus</name>
    <dbReference type="NCBI Taxonomy" id="623280"/>
    <lineage>
        <taxon>Bacteria</taxon>
        <taxon>Pseudomonadati</taxon>
        <taxon>Bacteroidota</taxon>
        <taxon>Sphingobacteriia</taxon>
        <taxon>Sphingobacteriales</taxon>
        <taxon>Sphingobacteriaceae</taxon>
        <taxon>Parapedobacter</taxon>
    </lineage>
</organism>
<name>A0A1T5A391_9SPHI</name>
<dbReference type="Gene3D" id="2.70.98.10">
    <property type="match status" value="1"/>
</dbReference>
<gene>
    <name evidence="4" type="ORF">SAMN05660226_00522</name>
</gene>
<comment type="subunit">
    <text evidence="2">Monomer.</text>
</comment>
<keyword evidence="5" id="KW-1185">Reference proteome</keyword>
<dbReference type="InterPro" id="IPR014718">
    <property type="entry name" value="GH-type_carb-bd"/>
</dbReference>
<keyword evidence="3" id="KW-0106">Calcium</keyword>
<dbReference type="GO" id="GO:0030246">
    <property type="term" value="F:carbohydrate binding"/>
    <property type="evidence" value="ECO:0007669"/>
    <property type="project" value="InterPro"/>
</dbReference>
<dbReference type="STRING" id="623280.SAMN05660226_00522"/>